<sequence length="96" mass="11154">MGVVRSLYFNYMAIAMIGFGDIAPETVNMLQTLIVSLYLLVGMIFLAVTHVAFSYWIQRIFFVVIKEKIYQRHLRNAAKRRLSTSYSFKTDNHSIN</sequence>
<reference evidence="2" key="1">
    <citation type="submission" date="2022-11" db="UniProtKB">
        <authorList>
            <consortium name="WormBaseParasite"/>
        </authorList>
    </citation>
    <scope>IDENTIFICATION</scope>
</reference>
<proteinExistence type="predicted"/>
<organism evidence="1 2">
    <name type="scientific">Panagrolaimus sp. JU765</name>
    <dbReference type="NCBI Taxonomy" id="591449"/>
    <lineage>
        <taxon>Eukaryota</taxon>
        <taxon>Metazoa</taxon>
        <taxon>Ecdysozoa</taxon>
        <taxon>Nematoda</taxon>
        <taxon>Chromadorea</taxon>
        <taxon>Rhabditida</taxon>
        <taxon>Tylenchina</taxon>
        <taxon>Panagrolaimomorpha</taxon>
        <taxon>Panagrolaimoidea</taxon>
        <taxon>Panagrolaimidae</taxon>
        <taxon>Panagrolaimus</taxon>
    </lineage>
</organism>
<protein>
    <submittedName>
        <fullName evidence="2">Potassium channel domain-containing protein</fullName>
    </submittedName>
</protein>
<name>A0AC34R0A6_9BILA</name>
<dbReference type="Proteomes" id="UP000887576">
    <property type="component" value="Unplaced"/>
</dbReference>
<evidence type="ECO:0000313" key="2">
    <source>
        <dbReference type="WBParaSite" id="JU765_v2.g2131.t1"/>
    </source>
</evidence>
<accession>A0AC34R0A6</accession>
<dbReference type="WBParaSite" id="JU765_v2.g2131.t1">
    <property type="protein sequence ID" value="JU765_v2.g2131.t1"/>
    <property type="gene ID" value="JU765_v2.g2131"/>
</dbReference>
<evidence type="ECO:0000313" key="1">
    <source>
        <dbReference type="Proteomes" id="UP000887576"/>
    </source>
</evidence>